<sequence length="363" mass="41223">MTTNKRSKILHTESAYGWGGQERRIIVEIQGLIDRGYWVALAAPEDSPIFNQAKKQKIPVFNLPFKKRNLANIYQLMKIIINEKINILNTHSSWDSWMGGIAKLLYPKFKLVRTRHLSTDIGRNPSTKLIYDILPDKIITTGEAIRQKMISYNKFNPEKIVSIPTGVDLKKFNFNKVNPLLKEDSFIIGTVSVLRSWKGHKYLIKAIPKILSFIPDLKLYIVGDGPQRKNLENLCEELKLEKYVIFLGYREDIPELIASFDILVHPSTGHEGVPQTILQALAMKKPVIACDTGSIGEVIKNQKTGILIPPKDIDSLAKAIINFYENPDLARIMAENGYNLVSKKYSLNSMIDQIEEVYLSLVS</sequence>
<reference evidence="3 4" key="1">
    <citation type="submission" date="2016-02" db="EMBL/GenBank/DDBJ databases">
        <title>Draft genome sequence of Thermodesulfatator sp. S606.</title>
        <authorList>
            <person name="Lai Q."/>
            <person name="Cao J."/>
            <person name="Dupont S."/>
            <person name="Shao Z."/>
            <person name="Jebbar M."/>
            <person name="Alain K."/>
        </authorList>
    </citation>
    <scope>NUCLEOTIDE SEQUENCE [LARGE SCALE GENOMIC DNA]</scope>
    <source>
        <strain evidence="3 4">S606</strain>
    </source>
</reference>
<dbReference type="CDD" id="cd03801">
    <property type="entry name" value="GT4_PimA-like"/>
    <property type="match status" value="1"/>
</dbReference>
<feature type="domain" description="Glycosyltransferase subfamily 4-like N-terminal" evidence="2">
    <location>
        <begin position="18"/>
        <end position="170"/>
    </location>
</feature>
<dbReference type="Gene3D" id="3.40.50.2000">
    <property type="entry name" value="Glycogen Phosphorylase B"/>
    <property type="match status" value="2"/>
</dbReference>
<dbReference type="Proteomes" id="UP000076964">
    <property type="component" value="Unassembled WGS sequence"/>
</dbReference>
<proteinExistence type="predicted"/>
<evidence type="ECO:0008006" key="5">
    <source>
        <dbReference type="Google" id="ProtNLM"/>
    </source>
</evidence>
<evidence type="ECO:0000259" key="2">
    <source>
        <dbReference type="Pfam" id="PF13439"/>
    </source>
</evidence>
<evidence type="ECO:0000259" key="1">
    <source>
        <dbReference type="Pfam" id="PF00534"/>
    </source>
</evidence>
<keyword evidence="4" id="KW-1185">Reference proteome</keyword>
<evidence type="ECO:0000313" key="3">
    <source>
        <dbReference type="EMBL" id="OAG27674.1"/>
    </source>
</evidence>
<gene>
    <name evidence="3" type="ORF">TH606_05615</name>
</gene>
<dbReference type="AlphaFoldDB" id="A0A177E6V7"/>
<organism evidence="3 4">
    <name type="scientific">Thermodesulfatator autotrophicus</name>
    <dbReference type="NCBI Taxonomy" id="1795632"/>
    <lineage>
        <taxon>Bacteria</taxon>
        <taxon>Pseudomonadati</taxon>
        <taxon>Thermodesulfobacteriota</taxon>
        <taxon>Thermodesulfobacteria</taxon>
        <taxon>Thermodesulfobacteriales</taxon>
        <taxon>Thermodesulfatatoraceae</taxon>
        <taxon>Thermodesulfatator</taxon>
    </lineage>
</organism>
<dbReference type="OrthoDB" id="5490278at2"/>
<name>A0A177E6V7_9BACT</name>
<comment type="caution">
    <text evidence="3">The sequence shown here is derived from an EMBL/GenBank/DDBJ whole genome shotgun (WGS) entry which is preliminary data.</text>
</comment>
<dbReference type="PANTHER" id="PTHR12526:SF638">
    <property type="entry name" value="SPORE COAT PROTEIN SA"/>
    <property type="match status" value="1"/>
</dbReference>
<evidence type="ECO:0000313" key="4">
    <source>
        <dbReference type="Proteomes" id="UP000076964"/>
    </source>
</evidence>
<feature type="domain" description="Glycosyl transferase family 1" evidence="1">
    <location>
        <begin position="176"/>
        <end position="339"/>
    </location>
</feature>
<dbReference type="RefSeq" id="WP_068541943.1">
    <property type="nucleotide sequence ID" value="NZ_LSFI01000022.1"/>
</dbReference>
<dbReference type="InterPro" id="IPR001296">
    <property type="entry name" value="Glyco_trans_1"/>
</dbReference>
<dbReference type="InterPro" id="IPR028098">
    <property type="entry name" value="Glyco_trans_4-like_N"/>
</dbReference>
<dbReference type="SUPFAM" id="SSF53756">
    <property type="entry name" value="UDP-Glycosyltransferase/glycogen phosphorylase"/>
    <property type="match status" value="1"/>
</dbReference>
<dbReference type="STRING" id="1795632.TH606_05615"/>
<dbReference type="Pfam" id="PF13439">
    <property type="entry name" value="Glyco_transf_4"/>
    <property type="match status" value="1"/>
</dbReference>
<accession>A0A177E6V7</accession>
<protein>
    <recommendedName>
        <fullName evidence="5">Glycosyl transferase family 1</fullName>
    </recommendedName>
</protein>
<dbReference type="EMBL" id="LSFI01000022">
    <property type="protein sequence ID" value="OAG27674.1"/>
    <property type="molecule type" value="Genomic_DNA"/>
</dbReference>
<dbReference type="PANTHER" id="PTHR12526">
    <property type="entry name" value="GLYCOSYLTRANSFERASE"/>
    <property type="match status" value="1"/>
</dbReference>
<dbReference type="Pfam" id="PF00534">
    <property type="entry name" value="Glycos_transf_1"/>
    <property type="match status" value="1"/>
</dbReference>
<dbReference type="GO" id="GO:0016757">
    <property type="term" value="F:glycosyltransferase activity"/>
    <property type="evidence" value="ECO:0007669"/>
    <property type="project" value="InterPro"/>
</dbReference>